<evidence type="ECO:0000313" key="7">
    <source>
        <dbReference type="EMBL" id="MCD9640852.1"/>
    </source>
</evidence>
<dbReference type="PANTHER" id="PTHR31719:SF94">
    <property type="entry name" value="PROTEIN ATAF2"/>
    <property type="match status" value="1"/>
</dbReference>
<keyword evidence="1" id="KW-0805">Transcription regulation</keyword>
<dbReference type="PANTHER" id="PTHR31719">
    <property type="entry name" value="NAC TRANSCRIPTION FACTOR 56"/>
    <property type="match status" value="1"/>
</dbReference>
<dbReference type="Proteomes" id="UP000823775">
    <property type="component" value="Unassembled WGS sequence"/>
</dbReference>
<dbReference type="Pfam" id="PF02365">
    <property type="entry name" value="NAM"/>
    <property type="match status" value="1"/>
</dbReference>
<keyword evidence="8" id="KW-1185">Reference proteome</keyword>
<reference evidence="7 8" key="1">
    <citation type="journal article" date="2021" name="BMC Genomics">
        <title>Datura genome reveals duplications of psychoactive alkaloid biosynthetic genes and high mutation rate following tissue culture.</title>
        <authorList>
            <person name="Rajewski A."/>
            <person name="Carter-House D."/>
            <person name="Stajich J."/>
            <person name="Litt A."/>
        </authorList>
    </citation>
    <scope>NUCLEOTIDE SEQUENCE [LARGE SCALE GENOMIC DNA]</scope>
    <source>
        <strain evidence="7">AR-01</strain>
    </source>
</reference>
<evidence type="ECO:0000256" key="4">
    <source>
        <dbReference type="ARBA" id="ARBA00023242"/>
    </source>
</evidence>
<keyword evidence="2" id="KW-0238">DNA-binding</keyword>
<dbReference type="SUPFAM" id="SSF101941">
    <property type="entry name" value="NAC domain"/>
    <property type="match status" value="1"/>
</dbReference>
<evidence type="ECO:0000259" key="6">
    <source>
        <dbReference type="PROSITE" id="PS51005"/>
    </source>
</evidence>
<feature type="region of interest" description="Disordered" evidence="5">
    <location>
        <begin position="233"/>
        <end position="259"/>
    </location>
</feature>
<sequence>MSRVKEERPHDEQWKLQLPTGYRFVPTDSELLRHYLFRKVNGLFIHAGIIHDVDVYECNPFNLPVMDREEEFTYFFTKREPKYPNGSNTDRSTRDGKGHWKITSKNTADQKLDYKTNWIMHEFVLDEKFFPSTSSSLAPKKQFNNFIVCRVYKRKIKGKEETDELKDWANSFIGPKPVMTHNDEEPSLKRKFEPDKETCDHPHDIAMNSNYYLYDSHKLQSAALLGDMKTNDFGQTSKTTSSSSPHSMVMENDPVEDPHNMTIRRDEEANNNSLDLANGLPEVTSGADFWDPLSRTPPPGTFNYSDYC</sequence>
<comment type="caution">
    <text evidence="7">The sequence shown here is derived from an EMBL/GenBank/DDBJ whole genome shotgun (WGS) entry which is preliminary data.</text>
</comment>
<dbReference type="Gene3D" id="2.170.150.80">
    <property type="entry name" value="NAC domain"/>
    <property type="match status" value="2"/>
</dbReference>
<dbReference type="InterPro" id="IPR036093">
    <property type="entry name" value="NAC_dom_sf"/>
</dbReference>
<name>A0ABS8V3A3_DATST</name>
<protein>
    <recommendedName>
        <fullName evidence="6">NAC domain-containing protein</fullName>
    </recommendedName>
</protein>
<evidence type="ECO:0000313" key="8">
    <source>
        <dbReference type="Proteomes" id="UP000823775"/>
    </source>
</evidence>
<proteinExistence type="predicted"/>
<keyword evidence="4" id="KW-0539">Nucleus</keyword>
<dbReference type="InterPro" id="IPR003441">
    <property type="entry name" value="NAC-dom"/>
</dbReference>
<keyword evidence="3" id="KW-0804">Transcription</keyword>
<organism evidence="7 8">
    <name type="scientific">Datura stramonium</name>
    <name type="common">Jimsonweed</name>
    <name type="synonym">Common thornapple</name>
    <dbReference type="NCBI Taxonomy" id="4076"/>
    <lineage>
        <taxon>Eukaryota</taxon>
        <taxon>Viridiplantae</taxon>
        <taxon>Streptophyta</taxon>
        <taxon>Embryophyta</taxon>
        <taxon>Tracheophyta</taxon>
        <taxon>Spermatophyta</taxon>
        <taxon>Magnoliopsida</taxon>
        <taxon>eudicotyledons</taxon>
        <taxon>Gunneridae</taxon>
        <taxon>Pentapetalae</taxon>
        <taxon>asterids</taxon>
        <taxon>lamiids</taxon>
        <taxon>Solanales</taxon>
        <taxon>Solanaceae</taxon>
        <taxon>Solanoideae</taxon>
        <taxon>Datureae</taxon>
        <taxon>Datura</taxon>
    </lineage>
</organism>
<feature type="domain" description="NAC" evidence="6">
    <location>
        <begin position="18"/>
        <end position="154"/>
    </location>
</feature>
<accession>A0ABS8V3A3</accession>
<dbReference type="PROSITE" id="PS51005">
    <property type="entry name" value="NAC"/>
    <property type="match status" value="1"/>
</dbReference>
<dbReference type="EMBL" id="JACEIK010003222">
    <property type="protein sequence ID" value="MCD9640852.1"/>
    <property type="molecule type" value="Genomic_DNA"/>
</dbReference>
<evidence type="ECO:0000256" key="2">
    <source>
        <dbReference type="ARBA" id="ARBA00023125"/>
    </source>
</evidence>
<evidence type="ECO:0000256" key="1">
    <source>
        <dbReference type="ARBA" id="ARBA00023015"/>
    </source>
</evidence>
<evidence type="ECO:0000256" key="5">
    <source>
        <dbReference type="SAM" id="MobiDB-lite"/>
    </source>
</evidence>
<gene>
    <name evidence="7" type="ORF">HAX54_026559</name>
</gene>
<evidence type="ECO:0000256" key="3">
    <source>
        <dbReference type="ARBA" id="ARBA00023163"/>
    </source>
</evidence>